<evidence type="ECO:0000256" key="8">
    <source>
        <dbReference type="SAM" id="SignalP"/>
    </source>
</evidence>
<comment type="caution">
    <text evidence="10">The sequence shown here is derived from an EMBL/GenBank/DDBJ whole genome shotgun (WGS) entry which is preliminary data.</text>
</comment>
<evidence type="ECO:0000256" key="1">
    <source>
        <dbReference type="ARBA" id="ARBA00022448"/>
    </source>
</evidence>
<dbReference type="InterPro" id="IPR013012">
    <property type="entry name" value="PTS_EIIB_3"/>
</dbReference>
<feature type="signal peptide" evidence="8">
    <location>
        <begin position="1"/>
        <end position="23"/>
    </location>
</feature>
<dbReference type="AlphaFoldDB" id="A0A9D1ZAI3"/>
<protein>
    <submittedName>
        <fullName evidence="10">PTS sugar transporter subunit IIB</fullName>
    </submittedName>
</protein>
<dbReference type="GO" id="GO:0008982">
    <property type="term" value="F:protein-N(PI)-phosphohistidine-sugar phosphotransferase activity"/>
    <property type="evidence" value="ECO:0007669"/>
    <property type="project" value="InterPro"/>
</dbReference>
<proteinExistence type="predicted"/>
<keyword evidence="5" id="KW-0598">Phosphotransferase system</keyword>
<evidence type="ECO:0000256" key="6">
    <source>
        <dbReference type="ARBA" id="ARBA00022777"/>
    </source>
</evidence>
<sequence length="111" mass="12268">MADKKKIYLFCSAGMSTSMLAQAMQKVGDEHNLPVEVKAYPIGKVDEIAGAEHPACVLLGPQVHHQYEETKKRIEGTFDIPVGILDQQAYGLMDGEASLKYAVKLIKTYKK</sequence>
<evidence type="ECO:0000256" key="5">
    <source>
        <dbReference type="ARBA" id="ARBA00022683"/>
    </source>
</evidence>
<keyword evidence="4" id="KW-0808">Transferase</keyword>
<feature type="chain" id="PRO_5039193266" evidence="8">
    <location>
        <begin position="24"/>
        <end position="111"/>
    </location>
</feature>
<dbReference type="CDD" id="cd05564">
    <property type="entry name" value="PTS_IIB_chitobiose_lichenan"/>
    <property type="match status" value="1"/>
</dbReference>
<dbReference type="EMBL" id="DXCP01000034">
    <property type="protein sequence ID" value="HIY79721.1"/>
    <property type="molecule type" value="Genomic_DNA"/>
</dbReference>
<dbReference type="Gene3D" id="3.40.50.2300">
    <property type="match status" value="1"/>
</dbReference>
<dbReference type="SUPFAM" id="SSF52794">
    <property type="entry name" value="PTS system IIB component-like"/>
    <property type="match status" value="1"/>
</dbReference>
<keyword evidence="2" id="KW-0597">Phosphoprotein</keyword>
<dbReference type="Proteomes" id="UP000824133">
    <property type="component" value="Unassembled WGS sequence"/>
</dbReference>
<dbReference type="PANTHER" id="PTHR34581:SF2">
    <property type="entry name" value="PTS SYSTEM N,N'-DIACETYLCHITOBIOSE-SPECIFIC EIIB COMPONENT"/>
    <property type="match status" value="1"/>
</dbReference>
<dbReference type="InterPro" id="IPR051819">
    <property type="entry name" value="PTS_sugar-specific_EIIB"/>
</dbReference>
<evidence type="ECO:0000259" key="9">
    <source>
        <dbReference type="PROSITE" id="PS51100"/>
    </source>
</evidence>
<dbReference type="GO" id="GO:0016301">
    <property type="term" value="F:kinase activity"/>
    <property type="evidence" value="ECO:0007669"/>
    <property type="project" value="UniProtKB-KW"/>
</dbReference>
<evidence type="ECO:0000313" key="11">
    <source>
        <dbReference type="Proteomes" id="UP000824133"/>
    </source>
</evidence>
<dbReference type="PANTHER" id="PTHR34581">
    <property type="entry name" value="PTS SYSTEM N,N'-DIACETYLCHITOBIOSE-SPECIFIC EIIB COMPONENT"/>
    <property type="match status" value="1"/>
</dbReference>
<evidence type="ECO:0000256" key="2">
    <source>
        <dbReference type="ARBA" id="ARBA00022553"/>
    </source>
</evidence>
<accession>A0A9D1ZAI3</accession>
<dbReference type="GO" id="GO:0009401">
    <property type="term" value="P:phosphoenolpyruvate-dependent sugar phosphotransferase system"/>
    <property type="evidence" value="ECO:0007669"/>
    <property type="project" value="UniProtKB-KW"/>
</dbReference>
<evidence type="ECO:0000256" key="4">
    <source>
        <dbReference type="ARBA" id="ARBA00022679"/>
    </source>
</evidence>
<dbReference type="InterPro" id="IPR003501">
    <property type="entry name" value="PTS_EIIB_2/3"/>
</dbReference>
<evidence type="ECO:0000313" key="10">
    <source>
        <dbReference type="EMBL" id="HIY79721.1"/>
    </source>
</evidence>
<keyword evidence="6" id="KW-0418">Kinase</keyword>
<dbReference type="PROSITE" id="PS51100">
    <property type="entry name" value="PTS_EIIB_TYPE_3"/>
    <property type="match status" value="1"/>
</dbReference>
<reference evidence="10" key="1">
    <citation type="journal article" date="2021" name="PeerJ">
        <title>Extensive microbial diversity within the chicken gut microbiome revealed by metagenomics and culture.</title>
        <authorList>
            <person name="Gilroy R."/>
            <person name="Ravi A."/>
            <person name="Getino M."/>
            <person name="Pursley I."/>
            <person name="Horton D.L."/>
            <person name="Alikhan N.F."/>
            <person name="Baker D."/>
            <person name="Gharbi K."/>
            <person name="Hall N."/>
            <person name="Watson M."/>
            <person name="Adriaenssens E.M."/>
            <person name="Foster-Nyarko E."/>
            <person name="Jarju S."/>
            <person name="Secka A."/>
            <person name="Antonio M."/>
            <person name="Oren A."/>
            <person name="Chaudhuri R.R."/>
            <person name="La Ragione R."/>
            <person name="Hildebrand F."/>
            <person name="Pallen M.J."/>
        </authorList>
    </citation>
    <scope>NUCLEOTIDE SEQUENCE</scope>
    <source>
        <strain evidence="10">ChiHjej10B9-743</strain>
    </source>
</reference>
<evidence type="ECO:0000256" key="3">
    <source>
        <dbReference type="ARBA" id="ARBA00022597"/>
    </source>
</evidence>
<feature type="modified residue" description="Phosphocysteine; by EIIA" evidence="7">
    <location>
        <position position="11"/>
    </location>
</feature>
<reference evidence="10" key="2">
    <citation type="submission" date="2021-04" db="EMBL/GenBank/DDBJ databases">
        <authorList>
            <person name="Gilroy R."/>
        </authorList>
    </citation>
    <scope>NUCLEOTIDE SEQUENCE</scope>
    <source>
        <strain evidence="10">ChiHjej10B9-743</strain>
    </source>
</reference>
<dbReference type="InterPro" id="IPR036095">
    <property type="entry name" value="PTS_EIIB-like_sf"/>
</dbReference>
<gene>
    <name evidence="10" type="ORF">IAA42_04710</name>
</gene>
<feature type="domain" description="PTS EIIB type-3" evidence="9">
    <location>
        <begin position="4"/>
        <end position="111"/>
    </location>
</feature>
<name>A0A9D1ZAI3_9ACTN</name>
<dbReference type="Pfam" id="PF02302">
    <property type="entry name" value="PTS_IIB"/>
    <property type="match status" value="1"/>
</dbReference>
<keyword evidence="3 10" id="KW-0762">Sugar transport</keyword>
<keyword evidence="1" id="KW-0813">Transport</keyword>
<evidence type="ECO:0000256" key="7">
    <source>
        <dbReference type="PROSITE-ProRule" id="PRU00423"/>
    </source>
</evidence>
<keyword evidence="8" id="KW-0732">Signal</keyword>
<organism evidence="10 11">
    <name type="scientific">Candidatus Olsenella excrementavium</name>
    <dbReference type="NCBI Taxonomy" id="2838709"/>
    <lineage>
        <taxon>Bacteria</taxon>
        <taxon>Bacillati</taxon>
        <taxon>Actinomycetota</taxon>
        <taxon>Coriobacteriia</taxon>
        <taxon>Coriobacteriales</taxon>
        <taxon>Atopobiaceae</taxon>
        <taxon>Olsenella</taxon>
    </lineage>
</organism>